<evidence type="ECO:0008006" key="8">
    <source>
        <dbReference type="Google" id="ProtNLM"/>
    </source>
</evidence>
<feature type="non-terminal residue" evidence="6">
    <location>
        <position position="1"/>
    </location>
</feature>
<evidence type="ECO:0000313" key="7">
    <source>
        <dbReference type="Proteomes" id="UP000324897"/>
    </source>
</evidence>
<comment type="similarity">
    <text evidence="1">Belongs to the cytochrome P450 family.</text>
</comment>
<dbReference type="Gramene" id="TVU10246">
    <property type="protein sequence ID" value="TVU10246"/>
    <property type="gene ID" value="EJB05_43761"/>
</dbReference>
<evidence type="ECO:0000256" key="4">
    <source>
        <dbReference type="SAM" id="MobiDB-lite"/>
    </source>
</evidence>
<accession>A0A5J9TFR1</accession>
<proteinExistence type="inferred from homology"/>
<dbReference type="SUPFAM" id="SSF48264">
    <property type="entry name" value="Cytochrome P450"/>
    <property type="match status" value="1"/>
</dbReference>
<reference evidence="6 7" key="1">
    <citation type="journal article" date="2019" name="Sci. Rep.">
        <title>A high-quality genome of Eragrostis curvula grass provides insights into Poaceae evolution and supports new strategies to enhance forage quality.</title>
        <authorList>
            <person name="Carballo J."/>
            <person name="Santos B.A.C.M."/>
            <person name="Zappacosta D."/>
            <person name="Garbus I."/>
            <person name="Selva J.P."/>
            <person name="Gallo C.A."/>
            <person name="Diaz A."/>
            <person name="Albertini E."/>
            <person name="Caccamo M."/>
            <person name="Echenique V."/>
        </authorList>
    </citation>
    <scope>NUCLEOTIDE SEQUENCE [LARGE SCALE GENOMIC DNA]</scope>
    <source>
        <strain evidence="7">cv. Victoria</strain>
        <tissue evidence="6">Leaf</tissue>
    </source>
</reference>
<organism evidence="6 7">
    <name type="scientific">Eragrostis curvula</name>
    <name type="common">weeping love grass</name>
    <dbReference type="NCBI Taxonomy" id="38414"/>
    <lineage>
        <taxon>Eukaryota</taxon>
        <taxon>Viridiplantae</taxon>
        <taxon>Streptophyta</taxon>
        <taxon>Embryophyta</taxon>
        <taxon>Tracheophyta</taxon>
        <taxon>Spermatophyta</taxon>
        <taxon>Magnoliopsida</taxon>
        <taxon>Liliopsida</taxon>
        <taxon>Poales</taxon>
        <taxon>Poaceae</taxon>
        <taxon>PACMAD clade</taxon>
        <taxon>Chloridoideae</taxon>
        <taxon>Eragrostideae</taxon>
        <taxon>Eragrostidinae</taxon>
        <taxon>Eragrostis</taxon>
    </lineage>
</organism>
<feature type="region of interest" description="Disordered" evidence="4">
    <location>
        <begin position="59"/>
        <end position="81"/>
    </location>
</feature>
<dbReference type="Gene3D" id="1.10.630.10">
    <property type="entry name" value="Cytochrome P450"/>
    <property type="match status" value="1"/>
</dbReference>
<dbReference type="PANTHER" id="PTHR47955:SF11">
    <property type="entry name" value="4-HYDROXYPHENYLACETALDEHYDE OXIME MONOOXYGENASE"/>
    <property type="match status" value="1"/>
</dbReference>
<keyword evidence="3" id="KW-0408">Iron</keyword>
<keyword evidence="5" id="KW-0812">Transmembrane</keyword>
<dbReference type="AlphaFoldDB" id="A0A5J9TFR1"/>
<keyword evidence="7" id="KW-1185">Reference proteome</keyword>
<dbReference type="PANTHER" id="PTHR47955">
    <property type="entry name" value="CYTOCHROME P450 FAMILY 71 PROTEIN"/>
    <property type="match status" value="1"/>
</dbReference>
<dbReference type="EMBL" id="RWGY01000039">
    <property type="protein sequence ID" value="TVU10246.1"/>
    <property type="molecule type" value="Genomic_DNA"/>
</dbReference>
<evidence type="ECO:0000313" key="6">
    <source>
        <dbReference type="EMBL" id="TVU10246.1"/>
    </source>
</evidence>
<name>A0A5J9TFR1_9POAL</name>
<feature type="transmembrane region" description="Helical" evidence="5">
    <location>
        <begin position="32"/>
        <end position="50"/>
    </location>
</feature>
<dbReference type="GO" id="GO:0005506">
    <property type="term" value="F:iron ion binding"/>
    <property type="evidence" value="ECO:0007669"/>
    <property type="project" value="InterPro"/>
</dbReference>
<feature type="compositionally biased region" description="Low complexity" evidence="4">
    <location>
        <begin position="71"/>
        <end position="81"/>
    </location>
</feature>
<dbReference type="Pfam" id="PF00067">
    <property type="entry name" value="p450"/>
    <property type="match status" value="1"/>
</dbReference>
<keyword evidence="5" id="KW-0472">Membrane</keyword>
<evidence type="ECO:0000256" key="1">
    <source>
        <dbReference type="ARBA" id="ARBA00010617"/>
    </source>
</evidence>
<protein>
    <recommendedName>
        <fullName evidence="8">Cytochrome P450</fullName>
    </recommendedName>
</protein>
<evidence type="ECO:0000256" key="3">
    <source>
        <dbReference type="ARBA" id="ARBA00023004"/>
    </source>
</evidence>
<dbReference type="GO" id="GO:0020037">
    <property type="term" value="F:heme binding"/>
    <property type="evidence" value="ECO:0007669"/>
    <property type="project" value="InterPro"/>
</dbReference>
<keyword evidence="2" id="KW-0479">Metal-binding</keyword>
<dbReference type="InterPro" id="IPR001128">
    <property type="entry name" value="Cyt_P450"/>
</dbReference>
<dbReference type="GO" id="GO:0004497">
    <property type="term" value="F:monooxygenase activity"/>
    <property type="evidence" value="ECO:0007669"/>
    <property type="project" value="InterPro"/>
</dbReference>
<sequence length="362" mass="39568">MESMTKLSALAAATPLSLLLYATACTTRATRLIYLLLPLIPLIVSCVLLLRPPALAVPNATGARRPRRGASRSSATSTSSAGSRTACWRALAESHGPVMLLRLRRVRAVVVSSADAAREVMRAQDHAFATRPSLAIPRRLLYGCTDIAFAPHGPYWRGARKMAVRHLLGPSRVRAYRAVREQEVDALVRRVAEHDGHGVVRLSELLSGFAKDVAGRIVLGVRAGGDQGWRDKIDANVLLATFHVGDYIPWLSWVSAVDGTDARVTKAFQRIDRILDEIVEDWNRARRRARRRCLRARVAVAAEGIGRDRAAPLSKDNVKALLERDSSTARWTSKASISSSHRLAVGTGRVRPGVNLSVHVRG</sequence>
<evidence type="ECO:0000256" key="2">
    <source>
        <dbReference type="ARBA" id="ARBA00022723"/>
    </source>
</evidence>
<dbReference type="OrthoDB" id="1470350at2759"/>
<evidence type="ECO:0000256" key="5">
    <source>
        <dbReference type="SAM" id="Phobius"/>
    </source>
</evidence>
<dbReference type="InterPro" id="IPR036396">
    <property type="entry name" value="Cyt_P450_sf"/>
</dbReference>
<dbReference type="GO" id="GO:0016705">
    <property type="term" value="F:oxidoreductase activity, acting on paired donors, with incorporation or reduction of molecular oxygen"/>
    <property type="evidence" value="ECO:0007669"/>
    <property type="project" value="InterPro"/>
</dbReference>
<gene>
    <name evidence="6" type="ORF">EJB05_43761</name>
</gene>
<keyword evidence="5" id="KW-1133">Transmembrane helix</keyword>
<comment type="caution">
    <text evidence="6">The sequence shown here is derived from an EMBL/GenBank/DDBJ whole genome shotgun (WGS) entry which is preliminary data.</text>
</comment>
<dbReference type="Proteomes" id="UP000324897">
    <property type="component" value="Chromosome 3"/>
</dbReference>